<sequence length="128" mass="14886">MSVLPPSPDFLNSGEDIKYNVLHSIFCECGQKIANNQSEMQRLKDQLRQDYIVCRIDYINLQHKLDDHDQKFKVVCVAMSGMMVGMLVLLVVVLNFIVKLRRWVDLKKWWLQSILDACSSVIAWVDEI</sequence>
<organism evidence="2 3">
    <name type="scientific">Lactuca saligna</name>
    <name type="common">Willowleaf lettuce</name>
    <dbReference type="NCBI Taxonomy" id="75948"/>
    <lineage>
        <taxon>Eukaryota</taxon>
        <taxon>Viridiplantae</taxon>
        <taxon>Streptophyta</taxon>
        <taxon>Embryophyta</taxon>
        <taxon>Tracheophyta</taxon>
        <taxon>Spermatophyta</taxon>
        <taxon>Magnoliopsida</taxon>
        <taxon>eudicotyledons</taxon>
        <taxon>Gunneridae</taxon>
        <taxon>Pentapetalae</taxon>
        <taxon>asterids</taxon>
        <taxon>campanulids</taxon>
        <taxon>Asterales</taxon>
        <taxon>Asteraceae</taxon>
        <taxon>Cichorioideae</taxon>
        <taxon>Cichorieae</taxon>
        <taxon>Lactucinae</taxon>
        <taxon>Lactuca</taxon>
    </lineage>
</organism>
<evidence type="ECO:0000256" key="1">
    <source>
        <dbReference type="SAM" id="Phobius"/>
    </source>
</evidence>
<accession>A0AA35ZX30</accession>
<evidence type="ECO:0000313" key="3">
    <source>
        <dbReference type="Proteomes" id="UP001177003"/>
    </source>
</evidence>
<dbReference type="EMBL" id="OX465085">
    <property type="protein sequence ID" value="CAI9300524.1"/>
    <property type="molecule type" value="Genomic_DNA"/>
</dbReference>
<keyword evidence="1" id="KW-0472">Membrane</keyword>
<protein>
    <submittedName>
        <fullName evidence="2">Uncharacterized protein</fullName>
    </submittedName>
</protein>
<proteinExistence type="predicted"/>
<reference evidence="2" key="1">
    <citation type="submission" date="2023-04" db="EMBL/GenBank/DDBJ databases">
        <authorList>
            <person name="Vijverberg K."/>
            <person name="Xiong W."/>
            <person name="Schranz E."/>
        </authorList>
    </citation>
    <scope>NUCLEOTIDE SEQUENCE</scope>
</reference>
<name>A0AA35ZX30_LACSI</name>
<keyword evidence="1" id="KW-0812">Transmembrane</keyword>
<keyword evidence="3" id="KW-1185">Reference proteome</keyword>
<gene>
    <name evidence="2" type="ORF">LSALG_LOCUS39158</name>
</gene>
<feature type="transmembrane region" description="Helical" evidence="1">
    <location>
        <begin position="72"/>
        <end position="98"/>
    </location>
</feature>
<evidence type="ECO:0000313" key="2">
    <source>
        <dbReference type="EMBL" id="CAI9300524.1"/>
    </source>
</evidence>
<keyword evidence="1" id="KW-1133">Transmembrane helix</keyword>
<dbReference type="AlphaFoldDB" id="A0AA35ZX30"/>
<dbReference type="Proteomes" id="UP001177003">
    <property type="component" value="Chromosome 9"/>
</dbReference>